<dbReference type="NCBIfam" id="TIGR02532">
    <property type="entry name" value="IV_pilin_GFxxxE"/>
    <property type="match status" value="1"/>
</dbReference>
<dbReference type="Proteomes" id="UP000009256">
    <property type="component" value="Chromosome"/>
</dbReference>
<reference key="1">
    <citation type="submission" date="2010-11" db="EMBL/GenBank/DDBJ databases">
        <title>Complete sequence of chromosome of Caldicellulosiruptor kristjanssonii 177R1B.</title>
        <authorList>
            <consortium name="US DOE Joint Genome Institute"/>
            <person name="Lucas S."/>
            <person name="Copeland A."/>
            <person name="Lapidus A."/>
            <person name="Cheng J.-F."/>
            <person name="Bruce D."/>
            <person name="Goodwin L."/>
            <person name="Pitluck S."/>
            <person name="Davenport K."/>
            <person name="Detter J.C."/>
            <person name="Han C."/>
            <person name="Tapia R."/>
            <person name="Land M."/>
            <person name="Hauser L."/>
            <person name="Jeffries C."/>
            <person name="Kyrpides N."/>
            <person name="Ivanova N."/>
            <person name="Mikhailova N."/>
            <person name="Blumer-Schuette S.E."/>
            <person name="Kelly R.M."/>
            <person name="Woyke T."/>
        </authorList>
    </citation>
    <scope>NUCLEOTIDE SEQUENCE</scope>
    <source>
        <strain>177R1B</strain>
    </source>
</reference>
<reference evidence="2 3" key="2">
    <citation type="journal article" date="2011" name="J. Bacteriol.">
        <title>Complete genome sequences for the anaerobic, extremely thermophilic plant biomass-degrading bacteria Caldicellulosiruptor hydrothermalis, Caldicellulosiruptor kristjanssonii, Caldicellulosiruptor kronotskyensis, Caldicellulosiruptor owensenis, and Caldicellulosiruptor lactoaceticus.</title>
        <authorList>
            <person name="Blumer-Schuette S.E."/>
            <person name="Ozdemir I."/>
            <person name="Mistry D."/>
            <person name="Lucas S."/>
            <person name="Lapidus A."/>
            <person name="Cheng J.F."/>
            <person name="Goodwin L.A."/>
            <person name="Pitluck S."/>
            <person name="Land M.L."/>
            <person name="Hauser L.J."/>
            <person name="Woyke T."/>
            <person name="Mikhailova N."/>
            <person name="Pati A."/>
            <person name="Kyrpides N.C."/>
            <person name="Ivanova N."/>
            <person name="Detter J.C."/>
            <person name="Walston-Davenport K."/>
            <person name="Han S."/>
            <person name="Adams M.W."/>
            <person name="Kelly R.M."/>
        </authorList>
    </citation>
    <scope>NUCLEOTIDE SEQUENCE [LARGE SCALE GENOMIC DNA]</scope>
    <source>
        <strain evidence="3">ATCC 700853 / DSM 12137 / I77R1B</strain>
    </source>
</reference>
<dbReference type="Gene3D" id="3.30.700.10">
    <property type="entry name" value="Glycoprotein, Type 4 Pilin"/>
    <property type="match status" value="1"/>
</dbReference>
<keyword evidence="3" id="KW-1185">Reference proteome</keyword>
<evidence type="ECO:0008006" key="4">
    <source>
        <dbReference type="Google" id="ProtNLM"/>
    </source>
</evidence>
<dbReference type="PROSITE" id="PS00409">
    <property type="entry name" value="PROKAR_NTER_METHYL"/>
    <property type="match status" value="1"/>
</dbReference>
<dbReference type="eggNOG" id="ENOG5033NTS">
    <property type="taxonomic scope" value="Bacteria"/>
</dbReference>
<keyword evidence="1" id="KW-0472">Membrane</keyword>
<dbReference type="SUPFAM" id="SSF54523">
    <property type="entry name" value="Pili subunits"/>
    <property type="match status" value="1"/>
</dbReference>
<dbReference type="EMBL" id="CP002326">
    <property type="protein sequence ID" value="ADQ40344.1"/>
    <property type="molecule type" value="Genomic_DNA"/>
</dbReference>
<evidence type="ECO:0000313" key="2">
    <source>
        <dbReference type="EMBL" id="ADQ40344.1"/>
    </source>
</evidence>
<evidence type="ECO:0000256" key="1">
    <source>
        <dbReference type="SAM" id="Phobius"/>
    </source>
</evidence>
<dbReference type="RefSeq" id="WP_013432165.1">
    <property type="nucleotide sequence ID" value="NC_014721.1"/>
</dbReference>
<dbReference type="HOGENOM" id="CLU_1425596_0_0_9"/>
<sequence length="185" mass="20856">MKLNLEHKGFTLVEMLVVVAIASIILIAIYTYFSNTFMTAQENIKISRIEGEAKKLNDSIYQWLSMSDQTTVTYTYTAGGAKTVVMDVYQTNNPAPSAVPDIRIKITYNPANKEIIVEKNYLGSGHTPSPSPPPVYSYLKGSVERFDVVFIPADKIEIEYDVVIKRRAHGAAKRTYKVSYMLRTF</sequence>
<dbReference type="STRING" id="632335.Calkr_0821"/>
<feature type="transmembrane region" description="Helical" evidence="1">
    <location>
        <begin position="12"/>
        <end position="33"/>
    </location>
</feature>
<proteinExistence type="predicted"/>
<evidence type="ECO:0000313" key="3">
    <source>
        <dbReference type="Proteomes" id="UP000009256"/>
    </source>
</evidence>
<dbReference type="InterPro" id="IPR045584">
    <property type="entry name" value="Pilin-like"/>
</dbReference>
<gene>
    <name evidence="2" type="ordered locus">Calkr_0821</name>
</gene>
<dbReference type="KEGG" id="cki:Calkr_0821"/>
<dbReference type="OrthoDB" id="1716344at2"/>
<organism evidence="2 3">
    <name type="scientific">Caldicellulosiruptor acetigenus (strain ATCC 700853 / DSM 12137 / I77R1B)</name>
    <name type="common">Caldicellulosiruptor kristjanssonii</name>
    <dbReference type="NCBI Taxonomy" id="632335"/>
    <lineage>
        <taxon>Bacteria</taxon>
        <taxon>Bacillati</taxon>
        <taxon>Bacillota</taxon>
        <taxon>Bacillota incertae sedis</taxon>
        <taxon>Caldicellulosiruptorales</taxon>
        <taxon>Caldicellulosiruptoraceae</taxon>
        <taxon>Caldicellulosiruptor</taxon>
    </lineage>
</organism>
<dbReference type="Pfam" id="PF07963">
    <property type="entry name" value="N_methyl"/>
    <property type="match status" value="1"/>
</dbReference>
<dbReference type="AlphaFoldDB" id="E4S4A7"/>
<dbReference type="InterPro" id="IPR012902">
    <property type="entry name" value="N_methyl_site"/>
</dbReference>
<keyword evidence="1" id="KW-0812">Transmembrane</keyword>
<accession>E4S4A7</accession>
<protein>
    <recommendedName>
        <fullName evidence="4">Prepilin-type N-terminal cleavage/methylation domain-containing protein</fullName>
    </recommendedName>
</protein>
<name>E4S4A7_CALA7</name>
<keyword evidence="1" id="KW-1133">Transmembrane helix</keyword>